<evidence type="ECO:0000256" key="14">
    <source>
        <dbReference type="PIRSR" id="PIRSR000724-1"/>
    </source>
</evidence>
<accession>A0AAV7YM84</accession>
<evidence type="ECO:0000313" key="20">
    <source>
        <dbReference type="Proteomes" id="UP001146793"/>
    </source>
</evidence>
<feature type="binding site" evidence="14">
    <location>
        <position position="214"/>
    </location>
    <ligand>
        <name>(2R)-3-phosphoglycerate</name>
        <dbReference type="ChEBI" id="CHEBI:58272"/>
    </ligand>
</feature>
<protein>
    <recommendedName>
        <fullName evidence="6 16">Phosphoglycerate kinase</fullName>
        <ecNumber evidence="6 16">2.7.2.3</ecNumber>
    </recommendedName>
</protein>
<evidence type="ECO:0000256" key="15">
    <source>
        <dbReference type="PIRSR" id="PIRSR000724-2"/>
    </source>
</evidence>
<dbReference type="GO" id="GO:0005829">
    <property type="term" value="C:cytosol"/>
    <property type="evidence" value="ECO:0007669"/>
    <property type="project" value="TreeGrafter"/>
</dbReference>
<evidence type="ECO:0000256" key="7">
    <source>
        <dbReference type="ARBA" id="ARBA00022679"/>
    </source>
</evidence>
<evidence type="ECO:0000256" key="4">
    <source>
        <dbReference type="ARBA" id="ARBA00008982"/>
    </source>
</evidence>
<dbReference type="GO" id="GO:0006096">
    <property type="term" value="P:glycolytic process"/>
    <property type="evidence" value="ECO:0007669"/>
    <property type="project" value="UniProtKB-KW"/>
</dbReference>
<dbReference type="GO" id="GO:0046872">
    <property type="term" value="F:metal ion binding"/>
    <property type="evidence" value="ECO:0007669"/>
    <property type="project" value="UniProtKB-KW"/>
</dbReference>
<evidence type="ECO:0000256" key="13">
    <source>
        <dbReference type="ARBA" id="ARBA00023152"/>
    </source>
</evidence>
<dbReference type="EMBL" id="JAOAOG010000026">
    <property type="protein sequence ID" value="KAJ6254122.1"/>
    <property type="molecule type" value="Genomic_DNA"/>
</dbReference>
<feature type="binding site" evidence="14">
    <location>
        <begin position="107"/>
        <end position="110"/>
    </location>
    <ligand>
        <name>substrate</name>
    </ligand>
</feature>
<evidence type="ECO:0000256" key="6">
    <source>
        <dbReference type="ARBA" id="ARBA00013061"/>
    </source>
</evidence>
<comment type="cofactor">
    <cofactor evidence="2">
        <name>Mg(2+)</name>
        <dbReference type="ChEBI" id="CHEBI:18420"/>
    </cofactor>
</comment>
<dbReference type="EC" id="2.7.2.3" evidence="6 16"/>
<evidence type="ECO:0000256" key="1">
    <source>
        <dbReference type="ARBA" id="ARBA00000642"/>
    </source>
</evidence>
<keyword evidence="13" id="KW-0324">Glycolysis</keyword>
<evidence type="ECO:0000256" key="9">
    <source>
        <dbReference type="ARBA" id="ARBA00022741"/>
    </source>
</evidence>
<keyword evidence="11 15" id="KW-0067">ATP-binding</keyword>
<evidence type="ECO:0000256" key="12">
    <source>
        <dbReference type="ARBA" id="ARBA00022842"/>
    </source>
</evidence>
<dbReference type="GO" id="GO:0005524">
    <property type="term" value="F:ATP binding"/>
    <property type="evidence" value="ECO:0007669"/>
    <property type="project" value="UniProtKB-KW"/>
</dbReference>
<dbReference type="PANTHER" id="PTHR11406:SF0">
    <property type="entry name" value="PHOSPHOGLYCERATE KINASE"/>
    <property type="match status" value="1"/>
</dbReference>
<evidence type="ECO:0000256" key="5">
    <source>
        <dbReference type="ARBA" id="ARBA00011245"/>
    </source>
</evidence>
<dbReference type="GO" id="GO:0006094">
    <property type="term" value="P:gluconeogenesis"/>
    <property type="evidence" value="ECO:0007669"/>
    <property type="project" value="TreeGrafter"/>
</dbReference>
<dbReference type="EMBL" id="JANTQA010000057">
    <property type="protein sequence ID" value="KAJ3429077.1"/>
    <property type="molecule type" value="Genomic_DNA"/>
</dbReference>
<evidence type="ECO:0000313" key="18">
    <source>
        <dbReference type="EMBL" id="KAJ3429077.1"/>
    </source>
</evidence>
<keyword evidence="21" id="KW-1185">Reference proteome</keyword>
<feature type="binding site" evidence="15">
    <location>
        <begin position="416"/>
        <end position="419"/>
    </location>
    <ligand>
        <name>ATP</name>
        <dbReference type="ChEBI" id="CHEBI:30616"/>
    </ligand>
</feature>
<dbReference type="Gene3D" id="3.40.50.1260">
    <property type="entry name" value="Phosphoglycerate kinase, N-terminal domain"/>
    <property type="match status" value="3"/>
</dbReference>
<keyword evidence="7 16" id="KW-0808">Transferase</keyword>
<comment type="subunit">
    <text evidence="5 17">Monomer.</text>
</comment>
<feature type="binding site" evidence="14">
    <location>
        <position position="166"/>
    </location>
    <ligand>
        <name>(2R)-3-phosphoglycerate</name>
        <dbReference type="ChEBI" id="CHEBI:58272"/>
    </ligand>
</feature>
<evidence type="ECO:0000313" key="19">
    <source>
        <dbReference type="EMBL" id="KAJ6254122.1"/>
    </source>
</evidence>
<evidence type="ECO:0000256" key="2">
    <source>
        <dbReference type="ARBA" id="ARBA00001946"/>
    </source>
</evidence>
<comment type="similarity">
    <text evidence="4 16">Belongs to the phosphoglycerate kinase family.</text>
</comment>
<dbReference type="InterPro" id="IPR001576">
    <property type="entry name" value="Phosphoglycerate_kinase"/>
</dbReference>
<keyword evidence="8" id="KW-0479">Metal-binding</keyword>
<evidence type="ECO:0000313" key="21">
    <source>
        <dbReference type="Proteomes" id="UP001150062"/>
    </source>
</evidence>
<organism evidence="18 20">
    <name type="scientific">Anaeramoeba flamelloides</name>
    <dbReference type="NCBI Taxonomy" id="1746091"/>
    <lineage>
        <taxon>Eukaryota</taxon>
        <taxon>Metamonada</taxon>
        <taxon>Anaeramoebidae</taxon>
        <taxon>Anaeramoeba</taxon>
    </lineage>
</organism>
<evidence type="ECO:0000256" key="16">
    <source>
        <dbReference type="RuleBase" id="RU000532"/>
    </source>
</evidence>
<dbReference type="FunFam" id="3.40.50.1260:FF:000003">
    <property type="entry name" value="Phosphoglycerate kinase"/>
    <property type="match status" value="1"/>
</dbReference>
<proteinExistence type="inferred from homology"/>
<keyword evidence="9" id="KW-0547">Nucleotide-binding</keyword>
<dbReference type="GO" id="GO:0043531">
    <property type="term" value="F:ADP binding"/>
    <property type="evidence" value="ECO:0007669"/>
    <property type="project" value="TreeGrafter"/>
</dbReference>
<dbReference type="AlphaFoldDB" id="A0AAV7YM84"/>
<dbReference type="FunFam" id="3.40.50.1260:FF:000019">
    <property type="entry name" value="Phosphoglycerate kinase 1"/>
    <property type="match status" value="1"/>
</dbReference>
<evidence type="ECO:0000256" key="3">
    <source>
        <dbReference type="ARBA" id="ARBA00004838"/>
    </source>
</evidence>
<dbReference type="GO" id="GO:0004618">
    <property type="term" value="F:phosphoglycerate kinase activity"/>
    <property type="evidence" value="ECO:0007669"/>
    <property type="project" value="UniProtKB-EC"/>
</dbReference>
<evidence type="ECO:0000256" key="11">
    <source>
        <dbReference type="ARBA" id="ARBA00022840"/>
    </source>
</evidence>
<evidence type="ECO:0000256" key="10">
    <source>
        <dbReference type="ARBA" id="ARBA00022777"/>
    </source>
</evidence>
<feature type="binding site" evidence="15">
    <location>
        <position position="387"/>
    </location>
    <ligand>
        <name>ATP</name>
        <dbReference type="ChEBI" id="CHEBI:30616"/>
    </ligand>
</feature>
<dbReference type="HAMAP" id="MF_00145">
    <property type="entry name" value="Phosphoglyc_kinase"/>
    <property type="match status" value="1"/>
</dbReference>
<dbReference type="PANTHER" id="PTHR11406">
    <property type="entry name" value="PHOSPHOGLYCERATE KINASE"/>
    <property type="match status" value="1"/>
</dbReference>
<reference evidence="18" key="2">
    <citation type="submission" date="2022-08" db="EMBL/GenBank/DDBJ databases">
        <title>Novel sulphate-reducing endosymbionts in the free-living metamonad Anaeramoeba.</title>
        <authorList>
            <person name="Jerlstrom-Hultqvist J."/>
            <person name="Cepicka I."/>
            <person name="Gallot-Lavallee L."/>
            <person name="Salas-Leiva D."/>
            <person name="Curtis B.A."/>
            <person name="Zahonova K."/>
            <person name="Pipaliya S."/>
            <person name="Dacks J."/>
            <person name="Roger A.J."/>
        </authorList>
    </citation>
    <scope>NUCLEOTIDE SEQUENCE</scope>
    <source>
        <strain evidence="18">Busselton2</strain>
    </source>
</reference>
<dbReference type="PRINTS" id="PR00477">
    <property type="entry name" value="PHGLYCKINASE"/>
</dbReference>
<dbReference type="SUPFAM" id="SSF53748">
    <property type="entry name" value="Phosphoglycerate kinase"/>
    <property type="match status" value="1"/>
</dbReference>
<evidence type="ECO:0000256" key="17">
    <source>
        <dbReference type="RuleBase" id="RU000696"/>
    </source>
</evidence>
<keyword evidence="12" id="KW-0460">Magnesium</keyword>
<dbReference type="Proteomes" id="UP001146793">
    <property type="component" value="Unassembled WGS sequence"/>
</dbReference>
<dbReference type="CDD" id="cd00318">
    <property type="entry name" value="Phosphoglycerate_kinase"/>
    <property type="match status" value="1"/>
</dbReference>
<dbReference type="InterPro" id="IPR015911">
    <property type="entry name" value="Phosphoglycerate_kinase_CS"/>
</dbReference>
<name>A0AAV7YM84_9EUKA</name>
<feature type="binding site" evidence="15">
    <location>
        <position position="263"/>
    </location>
    <ligand>
        <name>ATP</name>
        <dbReference type="ChEBI" id="CHEBI:30616"/>
    </ligand>
</feature>
<dbReference type="InterPro" id="IPR015824">
    <property type="entry name" value="Phosphoglycerate_kinase_N"/>
</dbReference>
<reference evidence="19" key="1">
    <citation type="submission" date="2022-08" db="EMBL/GenBank/DDBJ databases">
        <title>Novel sulfate-reducing endosymbionts in the free-living metamonad Anaeramoeba.</title>
        <authorList>
            <person name="Jerlstrom-Hultqvist J."/>
            <person name="Cepicka I."/>
            <person name="Gallot-Lavallee L."/>
            <person name="Salas-Leiva D."/>
            <person name="Curtis B.A."/>
            <person name="Zahonova K."/>
            <person name="Pipaliya S."/>
            <person name="Dacks J."/>
            <person name="Roger A.J."/>
        </authorList>
    </citation>
    <scope>NUCLEOTIDE SEQUENCE</scope>
    <source>
        <strain evidence="19">Schooner1</strain>
    </source>
</reference>
<dbReference type="Proteomes" id="UP001150062">
    <property type="component" value="Unassembled WGS sequence"/>
</dbReference>
<dbReference type="InterPro" id="IPR036043">
    <property type="entry name" value="Phosphoglycerate_kinase_sf"/>
</dbReference>
<gene>
    <name evidence="18" type="ORF">M0812_24416</name>
    <name evidence="19" type="ORF">M0813_12680</name>
</gene>
<comment type="caution">
    <text evidence="18">The sequence shown here is derived from an EMBL/GenBank/DDBJ whole genome shotgun (WGS) entry which is preliminary data.</text>
</comment>
<evidence type="ECO:0000256" key="8">
    <source>
        <dbReference type="ARBA" id="ARBA00022723"/>
    </source>
</evidence>
<dbReference type="PROSITE" id="PS00111">
    <property type="entry name" value="PGLYCERATE_KINASE"/>
    <property type="match status" value="1"/>
</dbReference>
<comment type="pathway">
    <text evidence="3 16">Carbohydrate degradation; glycolysis; pyruvate from D-glyceraldehyde 3-phosphate: step 2/5.</text>
</comment>
<comment type="catalytic activity">
    <reaction evidence="1 16">
        <text>(2R)-3-phosphoglycerate + ATP = (2R)-3-phospho-glyceroyl phosphate + ADP</text>
        <dbReference type="Rhea" id="RHEA:14801"/>
        <dbReference type="ChEBI" id="CHEBI:30616"/>
        <dbReference type="ChEBI" id="CHEBI:57604"/>
        <dbReference type="ChEBI" id="CHEBI:58272"/>
        <dbReference type="ChEBI" id="CHEBI:456216"/>
        <dbReference type="EC" id="2.7.2.3"/>
    </reaction>
</comment>
<keyword evidence="10 16" id="KW-0418">Kinase</keyword>
<feature type="binding site" evidence="14">
    <location>
        <begin position="67"/>
        <end position="69"/>
    </location>
    <ligand>
        <name>substrate</name>
    </ligand>
</feature>
<feature type="binding site" evidence="14">
    <location>
        <position position="83"/>
    </location>
    <ligand>
        <name>(2R)-3-phosphoglycerate</name>
        <dbReference type="ChEBI" id="CHEBI:58272"/>
    </ligand>
</feature>
<dbReference type="Pfam" id="PF00162">
    <property type="entry name" value="PGK"/>
    <property type="match status" value="1"/>
</dbReference>
<dbReference type="PIRSF" id="PIRSF000724">
    <property type="entry name" value="Pgk"/>
    <property type="match status" value="1"/>
</dbReference>
<sequence>MTLRNPKLLQRSFSTFPNRSFLVEPALYNVTSQNHFERKETKIASLDNKLTITDLNLKDKRVLVRNDFNVPLTKTGEIADATRIESTIKTINYILEQGPQSLVLMSHLGRPNGLVDKKLSLKVVASKLQDILQRPVEFLPDCVGGEVELICQNPKKGSIYVLENLRFHPEETGKGKDKDGNKIKPSKSDVEKFRKSLTKLGDVFINDAFGTSHRAHSSMVGVDLPVKAAGFLLKKEIQAFQKILTNPERPYLAILGGRKVSDKILLIQKLLSQVDEMIICGAMAFTFSRFIHGIDVADSICEYDQEELVKEIVRSADELGVKLHFPIDHLCADKFDPNANICLVENPNNFPKGYLSLDCGPKTSEIYGNAILNAKTVVMNGMPGVFEMPRFAVGTKKLISAIVESKKRGASTIVCGGDSSASAHKFARPEQFTHISTGGGASIELLEGKVLPGIKALTDK</sequence>